<feature type="region of interest" description="Disordered" evidence="1">
    <location>
        <begin position="1"/>
        <end position="41"/>
    </location>
</feature>
<dbReference type="AlphaFoldDB" id="A0A1V8TFS2"/>
<sequence length="173" mass="18862">MSLKPTHKLTKSASMNALDQSDDQSDAGLKASQKAFSTGNTGKWLDKSLKDAKTEQQELISAVNKAYKLRAREQALGEKLEDVAPIIKREGFLEGYGCSLTSVKKVTDIYAEMAGKLRIDALDVAIDVFEADKEAAVRALSAGAKVELKGLEKGIKQMEKGVKKMVVNENEKE</sequence>
<protein>
    <submittedName>
        <fullName evidence="2">Uncharacterized protein</fullName>
    </submittedName>
</protein>
<proteinExistence type="predicted"/>
<evidence type="ECO:0000256" key="1">
    <source>
        <dbReference type="SAM" id="MobiDB-lite"/>
    </source>
</evidence>
<evidence type="ECO:0000313" key="3">
    <source>
        <dbReference type="Proteomes" id="UP000192596"/>
    </source>
</evidence>
<comment type="caution">
    <text evidence="2">The sequence shown here is derived from an EMBL/GenBank/DDBJ whole genome shotgun (WGS) entry which is preliminary data.</text>
</comment>
<organism evidence="2 3">
    <name type="scientific">Cryoendolithus antarcticus</name>
    <dbReference type="NCBI Taxonomy" id="1507870"/>
    <lineage>
        <taxon>Eukaryota</taxon>
        <taxon>Fungi</taxon>
        <taxon>Dikarya</taxon>
        <taxon>Ascomycota</taxon>
        <taxon>Pezizomycotina</taxon>
        <taxon>Dothideomycetes</taxon>
        <taxon>Dothideomycetidae</taxon>
        <taxon>Cladosporiales</taxon>
        <taxon>Cladosporiaceae</taxon>
        <taxon>Cryoendolithus</taxon>
    </lineage>
</organism>
<keyword evidence="3" id="KW-1185">Reference proteome</keyword>
<dbReference type="EMBL" id="NAJO01000009">
    <property type="protein sequence ID" value="OQO10108.1"/>
    <property type="molecule type" value="Genomic_DNA"/>
</dbReference>
<dbReference type="InParanoid" id="A0A1V8TFS2"/>
<name>A0A1V8TFS2_9PEZI</name>
<accession>A0A1V8TFS2</accession>
<reference evidence="3" key="1">
    <citation type="submission" date="2017-03" db="EMBL/GenBank/DDBJ databases">
        <title>Genomes of endolithic fungi from Antarctica.</title>
        <authorList>
            <person name="Coleine C."/>
            <person name="Masonjones S."/>
            <person name="Stajich J.E."/>
        </authorList>
    </citation>
    <scope>NUCLEOTIDE SEQUENCE [LARGE SCALE GENOMIC DNA]</scope>
    <source>
        <strain evidence="3">CCFEE 5527</strain>
    </source>
</reference>
<feature type="compositionally biased region" description="Basic residues" evidence="1">
    <location>
        <begin position="1"/>
        <end position="10"/>
    </location>
</feature>
<dbReference type="Proteomes" id="UP000192596">
    <property type="component" value="Unassembled WGS sequence"/>
</dbReference>
<evidence type="ECO:0000313" key="2">
    <source>
        <dbReference type="EMBL" id="OQO10108.1"/>
    </source>
</evidence>
<gene>
    <name evidence="2" type="ORF">B0A48_04465</name>
</gene>